<dbReference type="STRING" id="1475481.GCA_000953855_00157"/>
<dbReference type="AlphaFoldDB" id="A0A0K8QJ72"/>
<dbReference type="SUPFAM" id="SSF54637">
    <property type="entry name" value="Thioesterase/thiol ester dehydrase-isomerase"/>
    <property type="match status" value="1"/>
</dbReference>
<protein>
    <submittedName>
        <fullName evidence="1">3-oxoacyl-ACP reductase</fullName>
    </submittedName>
    <submittedName>
        <fullName evidence="2">Putative 3-hydroxylacyl-(Acyl carrier protein) dehydratase</fullName>
    </submittedName>
</protein>
<dbReference type="OrthoDB" id="9800188at2"/>
<evidence type="ECO:0000313" key="3">
    <source>
        <dbReference type="Proteomes" id="UP000253740"/>
    </source>
</evidence>
<dbReference type="HOGENOM" id="CLU_129359_0_0_6"/>
<dbReference type="EMBL" id="DF952379">
    <property type="protein sequence ID" value="GAN45054.1"/>
    <property type="molecule type" value="Genomic_DNA"/>
</dbReference>
<proteinExistence type="predicted"/>
<dbReference type="EMBL" id="DF970134">
    <property type="protein sequence ID" value="GAP64874.1"/>
    <property type="molecule type" value="Genomic_DNA"/>
</dbReference>
<dbReference type="Gene3D" id="3.10.129.10">
    <property type="entry name" value="Hotdog Thioesterase"/>
    <property type="match status" value="1"/>
</dbReference>
<reference evidence="1" key="1">
    <citation type="submission" date="2015-03" db="EMBL/GenBank/DDBJ databases">
        <title>Draft genome sequence of Mizugakiibacter sediminis skMP5.</title>
        <authorList>
            <person name="Watanabe T."/>
            <person name="Kojima H."/>
            <person name="Fukui M."/>
        </authorList>
    </citation>
    <scope>NUCLEOTIDE SEQUENCE</scope>
    <source>
        <strain evidence="1">SkMP5</strain>
    </source>
</reference>
<gene>
    <name evidence="1" type="ORF">MBSD_1594</name>
    <name evidence="2" type="ORF">MBSD_n0156</name>
</gene>
<evidence type="ECO:0000313" key="1">
    <source>
        <dbReference type="EMBL" id="GAN45054.1"/>
    </source>
</evidence>
<dbReference type="RefSeq" id="WP_062534133.1">
    <property type="nucleotide sequence ID" value="NZ_DF970134.1"/>
</dbReference>
<sequence>MLARTDWAPLIPHAGAMVLLDAVLDYDATRIHALSEAHLRAEHPLRRGGRVHAVHLCEVGAQAMAVHGALLARARGETAPRPGLLVALRDVALHVDTLDGIADPVDVHAECLLADAGGAQYAFRVEHRGRVLAAGRAAVIHPSGDAA</sequence>
<dbReference type="InterPro" id="IPR016776">
    <property type="entry name" value="ApeP-like_dehydratase"/>
</dbReference>
<dbReference type="InterPro" id="IPR029069">
    <property type="entry name" value="HotDog_dom_sf"/>
</dbReference>
<keyword evidence="3" id="KW-1185">Reference proteome</keyword>
<accession>A0A0K8QJ72</accession>
<dbReference type="Proteomes" id="UP000253740">
    <property type="component" value="Unassembled WGS sequence"/>
</dbReference>
<reference evidence="2" key="2">
    <citation type="submission" date="2015-08" db="EMBL/GenBank/DDBJ databases">
        <title>Complete DNA Sequence of Pseudomonas syringae pv. actinidiae, the Causal Agent of Kiwifruit Canker Disease.</title>
        <authorList>
            <person name="Rikkerink E.H.A."/>
            <person name="Fineran P.C."/>
        </authorList>
    </citation>
    <scope>NUCLEOTIDE SEQUENCE</scope>
    <source>
        <strain evidence="2">SkMP5</strain>
    </source>
</reference>
<evidence type="ECO:0000313" key="2">
    <source>
        <dbReference type="EMBL" id="GAP64874.1"/>
    </source>
</evidence>
<name>A0A0K8QJ72_9GAMM</name>
<dbReference type="Pfam" id="PF22817">
    <property type="entry name" value="ApeP-like"/>
    <property type="match status" value="1"/>
</dbReference>
<organism evidence="2">
    <name type="scientific">Mizugakiibacter sediminis</name>
    <dbReference type="NCBI Taxonomy" id="1475481"/>
    <lineage>
        <taxon>Bacteria</taxon>
        <taxon>Pseudomonadati</taxon>
        <taxon>Pseudomonadota</taxon>
        <taxon>Gammaproteobacteria</taxon>
        <taxon>Lysobacterales</taxon>
        <taxon>Rhodanobacteraceae</taxon>
        <taxon>Mizugakiibacter</taxon>
    </lineage>
</organism>